<dbReference type="RGD" id="628689">
    <property type="gene designation" value="Tmem37"/>
</dbReference>
<dbReference type="AlphaFoldDB" id="A0A8I5ZWS5"/>
<accession>A0A8I5ZWS5</accession>
<keyword evidence="3" id="KW-1185">Reference proteome</keyword>
<dbReference type="PANTHER" id="PTHR31767">
    <property type="entry name" value="VOLTAGE-DEPENDENT CALCIUM CHANNEL GAMMA-LIKE SUBUNIT"/>
    <property type="match status" value="1"/>
</dbReference>
<protein>
    <submittedName>
        <fullName evidence="2">Transmembrane protein 37</fullName>
    </submittedName>
</protein>
<dbReference type="Ensembl" id="ENSRNOT00000098837.2">
    <property type="protein sequence ID" value="ENSRNOP00000083531.1"/>
    <property type="gene ID" value="ENSRNOG00000047714.4"/>
</dbReference>
<dbReference type="OMA" id="WCEFIAT"/>
<dbReference type="GO" id="GO:0005244">
    <property type="term" value="F:voltage-gated monoatomic ion channel activity"/>
    <property type="evidence" value="ECO:0007669"/>
    <property type="project" value="InterPro"/>
</dbReference>
<feature type="transmembrane region" description="Helical" evidence="1">
    <location>
        <begin position="139"/>
        <end position="161"/>
    </location>
</feature>
<name>A0A8I5ZWS5_RAT</name>
<reference evidence="2" key="3">
    <citation type="submission" date="2025-09" db="UniProtKB">
        <authorList>
            <consortium name="Ensembl"/>
        </authorList>
    </citation>
    <scope>IDENTIFICATION</scope>
    <source>
        <strain evidence="2">Brown Norway</strain>
    </source>
</reference>
<sequence length="256" mass="27613">VFVLADNLRIPARFKGRSGSVHYPAGQLPAHPGIPAAGCAPGCSLSGLALRSTEAHKLLGPKRPHRSFFESFIRTLIIVCTALAVVLSSVSICDGHWLLVEDRLFGLWYFCTISNHSEPHCLRDLSQAQVPGVAVGMGLARSVAAMAVVAAIFGLELLIVSQVCEDVRSRSKWAIGSYLLLVAFILSSGGLLTFIILLKNQITLMGFTLMFWCEFTASFLFFLNATSGLHINSLTRSPPAGTLAYRKQGHDGTSLI</sequence>
<dbReference type="GO" id="GO:0005262">
    <property type="term" value="F:calcium channel activity"/>
    <property type="evidence" value="ECO:0007669"/>
    <property type="project" value="InterPro"/>
</dbReference>
<organism evidence="2 3">
    <name type="scientific">Rattus norvegicus</name>
    <name type="common">Rat</name>
    <dbReference type="NCBI Taxonomy" id="10116"/>
    <lineage>
        <taxon>Eukaryota</taxon>
        <taxon>Metazoa</taxon>
        <taxon>Chordata</taxon>
        <taxon>Craniata</taxon>
        <taxon>Vertebrata</taxon>
        <taxon>Euteleostomi</taxon>
        <taxon>Mammalia</taxon>
        <taxon>Eutheria</taxon>
        <taxon>Euarchontoglires</taxon>
        <taxon>Glires</taxon>
        <taxon>Rodentia</taxon>
        <taxon>Myomorpha</taxon>
        <taxon>Muroidea</taxon>
        <taxon>Muridae</taxon>
        <taxon>Murinae</taxon>
        <taxon>Rattus</taxon>
    </lineage>
</organism>
<keyword evidence="1" id="KW-0812">Transmembrane</keyword>
<reference evidence="2" key="2">
    <citation type="submission" date="2025-08" db="UniProtKB">
        <authorList>
            <consortium name="Ensembl"/>
        </authorList>
    </citation>
    <scope>IDENTIFICATION</scope>
    <source>
        <strain evidence="2">Brown Norway</strain>
    </source>
</reference>
<reference evidence="2" key="1">
    <citation type="submission" date="2024-01" db="EMBL/GenBank/DDBJ databases">
        <title>GRCr8: a new rat reference genome assembly contstructed from accurate long reads and long range scaffolding.</title>
        <authorList>
            <person name="Doris P.A."/>
            <person name="Kalbfleisch T."/>
            <person name="Li K."/>
            <person name="Howe K."/>
            <person name="Wood J."/>
        </authorList>
    </citation>
    <scope>NUCLEOTIDE SEQUENCE [LARGE SCALE GENOMIC DNA]</scope>
    <source>
        <strain evidence="2">Brown Norway</strain>
    </source>
</reference>
<dbReference type="GO" id="GO:0016020">
    <property type="term" value="C:membrane"/>
    <property type="evidence" value="ECO:0007669"/>
    <property type="project" value="InterPro"/>
</dbReference>
<dbReference type="GeneTree" id="ENSGT00390000006225"/>
<dbReference type="PANTHER" id="PTHR31767:SF0">
    <property type="entry name" value="VOLTAGE-DEPENDENT CALCIUM CHANNEL GAMMA-LIKE SUBUNIT"/>
    <property type="match status" value="1"/>
</dbReference>
<feature type="transmembrane region" description="Helical" evidence="1">
    <location>
        <begin position="173"/>
        <end position="198"/>
    </location>
</feature>
<proteinExistence type="predicted"/>
<evidence type="ECO:0000313" key="3">
    <source>
        <dbReference type="Proteomes" id="UP000002494"/>
    </source>
</evidence>
<evidence type="ECO:0000256" key="1">
    <source>
        <dbReference type="SAM" id="Phobius"/>
    </source>
</evidence>
<evidence type="ECO:0000313" key="2">
    <source>
        <dbReference type="Ensembl" id="ENSRNOP00000083531.1"/>
    </source>
</evidence>
<feature type="transmembrane region" description="Helical" evidence="1">
    <location>
        <begin position="72"/>
        <end position="99"/>
    </location>
</feature>
<dbReference type="Pfam" id="PF15108">
    <property type="entry name" value="TMEM37"/>
    <property type="match status" value="1"/>
</dbReference>
<feature type="transmembrane region" description="Helical" evidence="1">
    <location>
        <begin position="204"/>
        <end position="223"/>
    </location>
</feature>
<dbReference type="Proteomes" id="UP000002494">
    <property type="component" value="Chromosome 13"/>
</dbReference>
<gene>
    <name evidence="2 4" type="primary">Tmem37</name>
</gene>
<keyword evidence="1" id="KW-0472">Membrane</keyword>
<keyword evidence="1" id="KW-1133">Transmembrane helix</keyword>
<dbReference type="InterPro" id="IPR029372">
    <property type="entry name" value="Tmem37"/>
</dbReference>
<evidence type="ECO:0000313" key="4">
    <source>
        <dbReference type="RGD" id="628689"/>
    </source>
</evidence>